<proteinExistence type="predicted"/>
<reference evidence="2" key="2">
    <citation type="submission" date="2023-05" db="EMBL/GenBank/DDBJ databases">
        <authorList>
            <consortium name="Lawrence Berkeley National Laboratory"/>
            <person name="Steindorff A."/>
            <person name="Hensen N."/>
            <person name="Bonometti L."/>
            <person name="Westerberg I."/>
            <person name="Brannstrom I.O."/>
            <person name="Guillou S."/>
            <person name="Cros-Aarteil S."/>
            <person name="Calhoun S."/>
            <person name="Haridas S."/>
            <person name="Kuo A."/>
            <person name="Mondo S."/>
            <person name="Pangilinan J."/>
            <person name="Riley R."/>
            <person name="Labutti K."/>
            <person name="Andreopoulos B."/>
            <person name="Lipzen A."/>
            <person name="Chen C."/>
            <person name="Yanf M."/>
            <person name="Daum C."/>
            <person name="Ng V."/>
            <person name="Clum A."/>
            <person name="Ohm R."/>
            <person name="Martin F."/>
            <person name="Silar P."/>
            <person name="Natvig D."/>
            <person name="Lalanne C."/>
            <person name="Gautier V."/>
            <person name="Ament-Velasquez S.L."/>
            <person name="Kruys A."/>
            <person name="Hutchinson M.I."/>
            <person name="Powell A.J."/>
            <person name="Barry K."/>
            <person name="Miller A.N."/>
            <person name="Grigoriev I.V."/>
            <person name="Debuchy R."/>
            <person name="Gladieux P."/>
            <person name="Thoren M.H."/>
            <person name="Johannesson H."/>
        </authorList>
    </citation>
    <scope>NUCLEOTIDE SEQUENCE</scope>
    <source>
        <strain evidence="2">PSN293</strain>
    </source>
</reference>
<name>A0AAN6YCE2_9PEZI</name>
<gene>
    <name evidence="2" type="ORF">QBC37DRAFT_280563</name>
</gene>
<accession>A0AAN6YCE2</accession>
<evidence type="ECO:0000256" key="1">
    <source>
        <dbReference type="SAM" id="MobiDB-lite"/>
    </source>
</evidence>
<feature type="region of interest" description="Disordered" evidence="1">
    <location>
        <begin position="1"/>
        <end position="64"/>
    </location>
</feature>
<sequence>MPSTRPYPSTADNVHWTSSPTSHLRLGPQTKENNDADIEPMDLSRMDDDPISYFLTPAPGSLLDPYSNGEDPMDFEMEFDAGIEDFKHPAPIIRSVSPSSLEGLSLPPHRPPTPPGSPGTPDSSTDMPLTPDDGEDYMRFALKGRSLTLPIRLSDLTGGGRKSRREHHRLSPSSSSEVVHGSAVGSPVRVPSPLSGYTTSSSSNSSTSTSSTMPMPPRRRSPHAWRQPSPDVYSIMEETQDAIESEIGTEDNISGYNKNNNHDDRAKARAIEIPAAKPGKRVRFVLPVLD</sequence>
<feature type="compositionally biased region" description="Low complexity" evidence="1">
    <location>
        <begin position="171"/>
        <end position="213"/>
    </location>
</feature>
<protein>
    <submittedName>
        <fullName evidence="2">Uncharacterized protein</fullName>
    </submittedName>
</protein>
<feature type="region of interest" description="Disordered" evidence="1">
    <location>
        <begin position="153"/>
        <end position="231"/>
    </location>
</feature>
<organism evidence="2 3">
    <name type="scientific">Rhypophila decipiens</name>
    <dbReference type="NCBI Taxonomy" id="261697"/>
    <lineage>
        <taxon>Eukaryota</taxon>
        <taxon>Fungi</taxon>
        <taxon>Dikarya</taxon>
        <taxon>Ascomycota</taxon>
        <taxon>Pezizomycotina</taxon>
        <taxon>Sordariomycetes</taxon>
        <taxon>Sordariomycetidae</taxon>
        <taxon>Sordariales</taxon>
        <taxon>Naviculisporaceae</taxon>
        <taxon>Rhypophila</taxon>
    </lineage>
</organism>
<dbReference type="Proteomes" id="UP001301769">
    <property type="component" value="Unassembled WGS sequence"/>
</dbReference>
<feature type="compositionally biased region" description="Basic residues" evidence="1">
    <location>
        <begin position="161"/>
        <end position="170"/>
    </location>
</feature>
<feature type="compositionally biased region" description="Pro residues" evidence="1">
    <location>
        <begin position="108"/>
        <end position="118"/>
    </location>
</feature>
<evidence type="ECO:0000313" key="2">
    <source>
        <dbReference type="EMBL" id="KAK4215953.1"/>
    </source>
</evidence>
<dbReference type="AlphaFoldDB" id="A0AAN6YCE2"/>
<reference evidence="2" key="1">
    <citation type="journal article" date="2023" name="Mol. Phylogenet. Evol.">
        <title>Genome-scale phylogeny and comparative genomics of the fungal order Sordariales.</title>
        <authorList>
            <person name="Hensen N."/>
            <person name="Bonometti L."/>
            <person name="Westerberg I."/>
            <person name="Brannstrom I.O."/>
            <person name="Guillou S."/>
            <person name="Cros-Aarteil S."/>
            <person name="Calhoun S."/>
            <person name="Haridas S."/>
            <person name="Kuo A."/>
            <person name="Mondo S."/>
            <person name="Pangilinan J."/>
            <person name="Riley R."/>
            <person name="LaButti K."/>
            <person name="Andreopoulos B."/>
            <person name="Lipzen A."/>
            <person name="Chen C."/>
            <person name="Yan M."/>
            <person name="Daum C."/>
            <person name="Ng V."/>
            <person name="Clum A."/>
            <person name="Steindorff A."/>
            <person name="Ohm R.A."/>
            <person name="Martin F."/>
            <person name="Silar P."/>
            <person name="Natvig D.O."/>
            <person name="Lalanne C."/>
            <person name="Gautier V."/>
            <person name="Ament-Velasquez S.L."/>
            <person name="Kruys A."/>
            <person name="Hutchinson M.I."/>
            <person name="Powell A.J."/>
            <person name="Barry K."/>
            <person name="Miller A.N."/>
            <person name="Grigoriev I.V."/>
            <person name="Debuchy R."/>
            <person name="Gladieux P."/>
            <person name="Hiltunen Thoren M."/>
            <person name="Johannesson H."/>
        </authorList>
    </citation>
    <scope>NUCLEOTIDE SEQUENCE</scope>
    <source>
        <strain evidence="2">PSN293</strain>
    </source>
</reference>
<feature type="region of interest" description="Disordered" evidence="1">
    <location>
        <begin position="97"/>
        <end position="136"/>
    </location>
</feature>
<feature type="compositionally biased region" description="Polar residues" evidence="1">
    <location>
        <begin position="1"/>
        <end position="22"/>
    </location>
</feature>
<keyword evidence="3" id="KW-1185">Reference proteome</keyword>
<feature type="compositionally biased region" description="Low complexity" evidence="1">
    <location>
        <begin position="97"/>
        <end position="107"/>
    </location>
</feature>
<dbReference type="EMBL" id="MU858074">
    <property type="protein sequence ID" value="KAK4215953.1"/>
    <property type="molecule type" value="Genomic_DNA"/>
</dbReference>
<comment type="caution">
    <text evidence="2">The sequence shown here is derived from an EMBL/GenBank/DDBJ whole genome shotgun (WGS) entry which is preliminary data.</text>
</comment>
<evidence type="ECO:0000313" key="3">
    <source>
        <dbReference type="Proteomes" id="UP001301769"/>
    </source>
</evidence>